<comment type="similarity">
    <text evidence="2">Belongs to the ZIP transporter (TC 2.A.5) family.</text>
</comment>
<gene>
    <name evidence="12" type="primary">SLC39A11</name>
</gene>
<dbReference type="AlphaFoldDB" id="A0A8V1AIH2"/>
<dbReference type="PANTHER" id="PTHR11040">
    <property type="entry name" value="ZINC/IRON TRANSPORTER"/>
    <property type="match status" value="1"/>
</dbReference>
<organism evidence="12 13">
    <name type="scientific">Gallus gallus</name>
    <name type="common">Chicken</name>
    <dbReference type="NCBI Taxonomy" id="9031"/>
    <lineage>
        <taxon>Eukaryota</taxon>
        <taxon>Metazoa</taxon>
        <taxon>Chordata</taxon>
        <taxon>Craniata</taxon>
        <taxon>Vertebrata</taxon>
        <taxon>Euteleostomi</taxon>
        <taxon>Archelosauria</taxon>
        <taxon>Archosauria</taxon>
        <taxon>Dinosauria</taxon>
        <taxon>Saurischia</taxon>
        <taxon>Theropoda</taxon>
        <taxon>Coelurosauria</taxon>
        <taxon>Aves</taxon>
        <taxon>Neognathae</taxon>
        <taxon>Galloanserae</taxon>
        <taxon>Galliformes</taxon>
        <taxon>Phasianidae</taxon>
        <taxon>Phasianinae</taxon>
        <taxon>Gallus</taxon>
    </lineage>
</organism>
<dbReference type="Proteomes" id="UP000000539">
    <property type="component" value="Chromosome 18"/>
</dbReference>
<evidence type="ECO:0000256" key="6">
    <source>
        <dbReference type="ARBA" id="ARBA00022989"/>
    </source>
</evidence>
<dbReference type="GO" id="GO:0046873">
    <property type="term" value="F:metal ion transmembrane transporter activity"/>
    <property type="evidence" value="ECO:0007669"/>
    <property type="project" value="InterPro"/>
</dbReference>
<dbReference type="InterPro" id="IPR003689">
    <property type="entry name" value="ZIP"/>
</dbReference>
<dbReference type="Pfam" id="PF02535">
    <property type="entry name" value="Zip"/>
    <property type="match status" value="1"/>
</dbReference>
<dbReference type="GO" id="GO:0005886">
    <property type="term" value="C:plasma membrane"/>
    <property type="evidence" value="ECO:0007669"/>
    <property type="project" value="UniProtKB-SubCell"/>
</dbReference>
<protein>
    <recommendedName>
        <fullName evidence="8">Zinc transporter ZIP11</fullName>
    </recommendedName>
    <alternativeName>
        <fullName evidence="9">Solute carrier family 39 member 11</fullName>
    </alternativeName>
    <alternativeName>
        <fullName evidence="10">Zrt- and Irt-like protein 11</fullName>
    </alternativeName>
</protein>
<reference evidence="12" key="2">
    <citation type="submission" date="2025-08" db="UniProtKB">
        <authorList>
            <consortium name="Ensembl"/>
        </authorList>
    </citation>
    <scope>IDENTIFICATION</scope>
    <source>
        <strain evidence="12">broiler</strain>
    </source>
</reference>
<name>A0A8V1AIH2_CHICK</name>
<dbReference type="Ensembl" id="ENSGALT00010071255.1">
    <property type="protein sequence ID" value="ENSGALP00010043946.1"/>
    <property type="gene ID" value="ENSGALG00010029466.1"/>
</dbReference>
<evidence type="ECO:0000256" key="10">
    <source>
        <dbReference type="ARBA" id="ARBA00042973"/>
    </source>
</evidence>
<evidence type="ECO:0000256" key="2">
    <source>
        <dbReference type="ARBA" id="ARBA00006939"/>
    </source>
</evidence>
<evidence type="ECO:0000256" key="11">
    <source>
        <dbReference type="SAM" id="MobiDB-lite"/>
    </source>
</evidence>
<dbReference type="OrthoDB" id="262547at2759"/>
<accession>A0A8V1AIH2</accession>
<evidence type="ECO:0000256" key="7">
    <source>
        <dbReference type="ARBA" id="ARBA00023136"/>
    </source>
</evidence>
<evidence type="ECO:0000256" key="4">
    <source>
        <dbReference type="ARBA" id="ARBA00022692"/>
    </source>
</evidence>
<evidence type="ECO:0000256" key="9">
    <source>
        <dbReference type="ARBA" id="ARBA00042540"/>
    </source>
</evidence>
<keyword evidence="3" id="KW-1003">Cell membrane</keyword>
<dbReference type="PANTHER" id="PTHR11040:SF211">
    <property type="entry name" value="ZINC TRANSPORTER ZIP11"/>
    <property type="match status" value="1"/>
</dbReference>
<feature type="region of interest" description="Disordered" evidence="11">
    <location>
        <begin position="161"/>
        <end position="183"/>
    </location>
</feature>
<keyword evidence="6" id="KW-1133">Transmembrane helix</keyword>
<dbReference type="GeneTree" id="ENSGT00390000006167"/>
<dbReference type="GO" id="GO:0006829">
    <property type="term" value="P:zinc ion transport"/>
    <property type="evidence" value="ECO:0007669"/>
    <property type="project" value="UniProtKB-ARBA"/>
</dbReference>
<evidence type="ECO:0000256" key="1">
    <source>
        <dbReference type="ARBA" id="ARBA00004651"/>
    </source>
</evidence>
<keyword evidence="5" id="KW-0862">Zinc</keyword>
<evidence type="ECO:0000313" key="12">
    <source>
        <dbReference type="Ensembl" id="ENSGALP00010043946.1"/>
    </source>
</evidence>
<comment type="subcellular location">
    <subcellularLocation>
        <location evidence="1">Cell membrane</location>
        <topology evidence="1">Multi-pass membrane protein</topology>
    </subcellularLocation>
</comment>
<reference evidence="12" key="3">
    <citation type="submission" date="2025-09" db="UniProtKB">
        <authorList>
            <consortium name="Ensembl"/>
        </authorList>
    </citation>
    <scope>IDENTIFICATION</scope>
    <source>
        <strain evidence="12">broiler</strain>
    </source>
</reference>
<keyword evidence="4" id="KW-0812">Transmembrane</keyword>
<sequence>MGAWALLRGSCWPPPTGPSWPRLSRWPSTLAALEPSLSSPWLWALLWEQLLCSSPTCSSRCWDEPSLPHSRCHSYGLCGRGRMQCGGRQMGDAQRGQWEPRTPSPPPAVPALGCIWGFGGPPSTVFALSCEPRVAKEKCEQDPACWPDHESELSIRIGRAGHHPDKAENGEPYQRRRGVGTPLPDSPPVFPTAKDAALTASSSSWRRILLMILAITIHNIPEGLAVGVGFGAIGKSVSATFQSARNLAIGIGIQNFPEGLAVSLPLRGAGFSTWKAFWYGQLSGMVEPLAGVLGAFAVVVAEPLLPYALSFAAGAMVYVVMDDIIPEAQTSGNGKLASWTSILGFVVMMSLDVGLG</sequence>
<reference evidence="12" key="1">
    <citation type="submission" date="2020-11" db="EMBL/GenBank/DDBJ databases">
        <title>Gallus gallus (Chicken) genome, bGalGal1, GRCg7b, maternal haplotype autosomes + Z &amp; W.</title>
        <authorList>
            <person name="Warren W."/>
            <person name="Formenti G."/>
            <person name="Fedrigo O."/>
            <person name="Haase B."/>
            <person name="Mountcastle J."/>
            <person name="Balacco J."/>
            <person name="Tracey A."/>
            <person name="Schneider V."/>
            <person name="Okimoto R."/>
            <person name="Cheng H."/>
            <person name="Hawken R."/>
            <person name="Howe K."/>
            <person name="Jarvis E.D."/>
        </authorList>
    </citation>
    <scope>NUCLEOTIDE SEQUENCE [LARGE SCALE GENOMIC DNA]</scope>
    <source>
        <strain evidence="12">Broiler</strain>
    </source>
</reference>
<keyword evidence="7" id="KW-0472">Membrane</keyword>
<proteinExistence type="inferred from homology"/>
<keyword evidence="13" id="KW-1185">Reference proteome</keyword>
<evidence type="ECO:0000256" key="3">
    <source>
        <dbReference type="ARBA" id="ARBA00022475"/>
    </source>
</evidence>
<evidence type="ECO:0000256" key="5">
    <source>
        <dbReference type="ARBA" id="ARBA00022833"/>
    </source>
</evidence>
<evidence type="ECO:0000256" key="8">
    <source>
        <dbReference type="ARBA" id="ARBA00040593"/>
    </source>
</evidence>
<evidence type="ECO:0000313" key="13">
    <source>
        <dbReference type="Proteomes" id="UP000000539"/>
    </source>
</evidence>